<dbReference type="GO" id="GO:0015074">
    <property type="term" value="P:DNA integration"/>
    <property type="evidence" value="ECO:0007669"/>
    <property type="project" value="InterPro"/>
</dbReference>
<evidence type="ECO:0000256" key="2">
    <source>
        <dbReference type="SAM" id="MobiDB-lite"/>
    </source>
</evidence>
<dbReference type="Proteomes" id="UP000295680">
    <property type="component" value="Unassembled WGS sequence"/>
</dbReference>
<evidence type="ECO:0000313" key="5">
    <source>
        <dbReference type="Proteomes" id="UP000295680"/>
    </source>
</evidence>
<evidence type="ECO:0000259" key="3">
    <source>
        <dbReference type="PROSITE" id="PS51898"/>
    </source>
</evidence>
<dbReference type="GO" id="GO:0006310">
    <property type="term" value="P:DNA recombination"/>
    <property type="evidence" value="ECO:0007669"/>
    <property type="project" value="UniProtKB-KW"/>
</dbReference>
<sequence length="129" mass="13653">MPPIRLRDLRHGAATLALAAGVEIKVVQEMLRHSSITVTSDTYTSVLPEVARAAAEKTVLIIPRSAQKPLGLVSGAFASSVDGEQMVGEYVKEQVEMHLDLLFGGAPPGTRTPNPLVKSRPETVPGGAE</sequence>
<dbReference type="InterPro" id="IPR011010">
    <property type="entry name" value="DNA_brk_join_enz"/>
</dbReference>
<dbReference type="Gene3D" id="1.10.443.10">
    <property type="entry name" value="Intergrase catalytic core"/>
    <property type="match status" value="1"/>
</dbReference>
<comment type="caution">
    <text evidence="4">The sequence shown here is derived from an EMBL/GenBank/DDBJ whole genome shotgun (WGS) entry which is preliminary data.</text>
</comment>
<dbReference type="InterPro" id="IPR013762">
    <property type="entry name" value="Integrase-like_cat_sf"/>
</dbReference>
<organism evidence="4 5">
    <name type="scientific">Actinocrispum wychmicini</name>
    <dbReference type="NCBI Taxonomy" id="1213861"/>
    <lineage>
        <taxon>Bacteria</taxon>
        <taxon>Bacillati</taxon>
        <taxon>Actinomycetota</taxon>
        <taxon>Actinomycetes</taxon>
        <taxon>Pseudonocardiales</taxon>
        <taxon>Pseudonocardiaceae</taxon>
        <taxon>Actinocrispum</taxon>
    </lineage>
</organism>
<feature type="region of interest" description="Disordered" evidence="2">
    <location>
        <begin position="104"/>
        <end position="129"/>
    </location>
</feature>
<dbReference type="InterPro" id="IPR002104">
    <property type="entry name" value="Integrase_catalytic"/>
</dbReference>
<dbReference type="PROSITE" id="PS51898">
    <property type="entry name" value="TYR_RECOMBINASE"/>
    <property type="match status" value="1"/>
</dbReference>
<reference evidence="4 5" key="1">
    <citation type="submission" date="2019-03" db="EMBL/GenBank/DDBJ databases">
        <title>Genomic Encyclopedia of Type Strains, Phase IV (KMG-IV): sequencing the most valuable type-strain genomes for metagenomic binning, comparative biology and taxonomic classification.</title>
        <authorList>
            <person name="Goeker M."/>
        </authorList>
    </citation>
    <scope>NUCLEOTIDE SEQUENCE [LARGE SCALE GENOMIC DNA]</scope>
    <source>
        <strain evidence="4 5">DSM 45934</strain>
    </source>
</reference>
<proteinExistence type="predicted"/>
<feature type="domain" description="Tyr recombinase" evidence="3">
    <location>
        <begin position="1"/>
        <end position="56"/>
    </location>
</feature>
<accession>A0A4R2IST7</accession>
<dbReference type="AlphaFoldDB" id="A0A4R2IST7"/>
<protein>
    <submittedName>
        <fullName evidence="4">Phage integrase family protein</fullName>
    </submittedName>
</protein>
<dbReference type="EMBL" id="SLWS01000020">
    <property type="protein sequence ID" value="TCO45875.1"/>
    <property type="molecule type" value="Genomic_DNA"/>
</dbReference>
<dbReference type="SUPFAM" id="SSF56349">
    <property type="entry name" value="DNA breaking-rejoining enzymes"/>
    <property type="match status" value="1"/>
</dbReference>
<name>A0A4R2IST7_9PSEU</name>
<keyword evidence="1" id="KW-0233">DNA recombination</keyword>
<gene>
    <name evidence="4" type="ORF">EV192_12061</name>
</gene>
<dbReference type="GO" id="GO:0003677">
    <property type="term" value="F:DNA binding"/>
    <property type="evidence" value="ECO:0007669"/>
    <property type="project" value="InterPro"/>
</dbReference>
<evidence type="ECO:0000313" key="4">
    <source>
        <dbReference type="EMBL" id="TCO45875.1"/>
    </source>
</evidence>
<evidence type="ECO:0000256" key="1">
    <source>
        <dbReference type="ARBA" id="ARBA00023172"/>
    </source>
</evidence>
<keyword evidence="5" id="KW-1185">Reference proteome</keyword>